<comment type="caution">
    <text evidence="3">The sequence shown here is derived from an EMBL/GenBank/DDBJ whole genome shotgun (WGS) entry which is preliminary data.</text>
</comment>
<reference evidence="3" key="1">
    <citation type="journal article" date="2020" name="Stud. Mycol.">
        <title>101 Dothideomycetes genomes: a test case for predicting lifestyles and emergence of pathogens.</title>
        <authorList>
            <person name="Haridas S."/>
            <person name="Albert R."/>
            <person name="Binder M."/>
            <person name="Bloem J."/>
            <person name="Labutti K."/>
            <person name="Salamov A."/>
            <person name="Andreopoulos B."/>
            <person name="Baker S."/>
            <person name="Barry K."/>
            <person name="Bills G."/>
            <person name="Bluhm B."/>
            <person name="Cannon C."/>
            <person name="Castanera R."/>
            <person name="Culley D."/>
            <person name="Daum C."/>
            <person name="Ezra D."/>
            <person name="Gonzalez J."/>
            <person name="Henrissat B."/>
            <person name="Kuo A."/>
            <person name="Liang C."/>
            <person name="Lipzen A."/>
            <person name="Lutzoni F."/>
            <person name="Magnuson J."/>
            <person name="Mondo S."/>
            <person name="Nolan M."/>
            <person name="Ohm R."/>
            <person name="Pangilinan J."/>
            <person name="Park H.-J."/>
            <person name="Ramirez L."/>
            <person name="Alfaro M."/>
            <person name="Sun H."/>
            <person name="Tritt A."/>
            <person name="Yoshinaga Y."/>
            <person name="Zwiers L.-H."/>
            <person name="Turgeon B."/>
            <person name="Goodwin S."/>
            <person name="Spatafora J."/>
            <person name="Crous P."/>
            <person name="Grigoriev I."/>
        </authorList>
    </citation>
    <scope>NUCLEOTIDE SEQUENCE</scope>
    <source>
        <strain evidence="3">CBS 130266</strain>
    </source>
</reference>
<dbReference type="Proteomes" id="UP000800235">
    <property type="component" value="Unassembled WGS sequence"/>
</dbReference>
<dbReference type="PANTHER" id="PTHR42055">
    <property type="entry name" value="YALI0E03476P"/>
    <property type="match status" value="1"/>
</dbReference>
<keyword evidence="2" id="KW-0812">Transmembrane</keyword>
<keyword evidence="2" id="KW-1133">Transmembrane helix</keyword>
<evidence type="ECO:0000256" key="2">
    <source>
        <dbReference type="SAM" id="Phobius"/>
    </source>
</evidence>
<sequence length="628" mass="70746">MPTQHILFGKPFTLYTLPRRFQFLLFFLLLTTTLIFFFADSAADVPAVAAVTEHLPDSLAHPKIPSLPAAINPFAPSAHKPPPIQANSSTGDATWFSDWRWRNPFSSSVTLDENRAVLPPLKRRPYIYTFYEPTPASKKSKAVKAAEERVIFQWRRAWWAQGFKPVVLGRAEAINNPLYKKVQMLKLEDAIEVELARWLAWGNMGSGILSNWLVFPMAGRDNDLLKFLRKGNYPQLTRYKDLKNGIFCGEKKAINEAIGTAISKPEDLKKTSSLADEVFNELFQVDTVSDGIAFYDTDRIRQDYKSIASNLFSAEPVKAAKGYRELGQLINAHLQTTWQSVFHKGVAVVKPLPKHMTVLVEESLQIAGNLTECPINPLPTACPPNQPNCKKCISSQPLLITTPPTFRNKTGLFNIGSVPHPFTTTALTHERDVLDPKFVRRLGIDGRDSWIKALTQDLLGQGVGASARTVRFKEAVAGEYGEWHSLWLTAEKSYHEDLDWIFGFDIPLNSTTSRGKSETPVPGPERRPLPSKMEGPVLTESELSLDRGRLKKVRETVGSRSRHQILIRDAVEAWNLGDTEAWRFARAFGARRKMERRKWEEAEKGFAGAEGQGRGWGRWIDKVVRRGD</sequence>
<gene>
    <name evidence="3" type="ORF">EJ08DRAFT_631261</name>
</gene>
<feature type="region of interest" description="Disordered" evidence="1">
    <location>
        <begin position="512"/>
        <end position="537"/>
    </location>
</feature>
<organism evidence="3 4">
    <name type="scientific">Tothia fuscella</name>
    <dbReference type="NCBI Taxonomy" id="1048955"/>
    <lineage>
        <taxon>Eukaryota</taxon>
        <taxon>Fungi</taxon>
        <taxon>Dikarya</taxon>
        <taxon>Ascomycota</taxon>
        <taxon>Pezizomycotina</taxon>
        <taxon>Dothideomycetes</taxon>
        <taxon>Pleosporomycetidae</taxon>
        <taxon>Venturiales</taxon>
        <taxon>Cylindrosympodiaceae</taxon>
        <taxon>Tothia</taxon>
    </lineage>
</organism>
<protein>
    <submittedName>
        <fullName evidence="3">Uncharacterized protein</fullName>
    </submittedName>
</protein>
<evidence type="ECO:0000256" key="1">
    <source>
        <dbReference type="SAM" id="MobiDB-lite"/>
    </source>
</evidence>
<feature type="transmembrane region" description="Helical" evidence="2">
    <location>
        <begin position="21"/>
        <end position="39"/>
    </location>
</feature>
<dbReference type="EMBL" id="MU007028">
    <property type="protein sequence ID" value="KAF2432061.1"/>
    <property type="molecule type" value="Genomic_DNA"/>
</dbReference>
<keyword evidence="2" id="KW-0472">Membrane</keyword>
<proteinExistence type="predicted"/>
<evidence type="ECO:0000313" key="3">
    <source>
        <dbReference type="EMBL" id="KAF2432061.1"/>
    </source>
</evidence>
<dbReference type="PANTHER" id="PTHR42055:SF1">
    <property type="entry name" value="YALI0E03476P"/>
    <property type="match status" value="1"/>
</dbReference>
<name>A0A9P4NUQ2_9PEZI</name>
<accession>A0A9P4NUQ2</accession>
<evidence type="ECO:0000313" key="4">
    <source>
        <dbReference type="Proteomes" id="UP000800235"/>
    </source>
</evidence>
<dbReference type="AlphaFoldDB" id="A0A9P4NUQ2"/>
<dbReference type="OrthoDB" id="5312133at2759"/>
<keyword evidence="4" id="KW-1185">Reference proteome</keyword>